<dbReference type="InterPro" id="IPR015904">
    <property type="entry name" value="Sulphide_quinone_reductase"/>
</dbReference>
<dbReference type="EMBL" id="HBGA01052636">
    <property type="protein sequence ID" value="CAD9008262.1"/>
    <property type="molecule type" value="Transcribed_RNA"/>
</dbReference>
<dbReference type="SUPFAM" id="SSF51905">
    <property type="entry name" value="FAD/NAD(P)-binding domain"/>
    <property type="match status" value="2"/>
</dbReference>
<protein>
    <recommendedName>
        <fullName evidence="1">FAD/NAD(P)-binding domain-containing protein</fullName>
    </recommendedName>
</protein>
<dbReference type="Gene3D" id="3.50.50.60">
    <property type="entry name" value="FAD/NAD(P)-binding domain"/>
    <property type="match status" value="2"/>
</dbReference>
<dbReference type="InterPro" id="IPR023753">
    <property type="entry name" value="FAD/NAD-binding_dom"/>
</dbReference>
<dbReference type="GO" id="GO:0070221">
    <property type="term" value="P:sulfide oxidation, using sulfide:quinone oxidoreductase"/>
    <property type="evidence" value="ECO:0007669"/>
    <property type="project" value="TreeGrafter"/>
</dbReference>
<dbReference type="PANTHER" id="PTHR10632:SF2">
    <property type="entry name" value="SULFIDE:QUINONE OXIDOREDUCTASE, MITOCHONDRIAL"/>
    <property type="match status" value="1"/>
</dbReference>
<dbReference type="InterPro" id="IPR036188">
    <property type="entry name" value="FAD/NAD-bd_sf"/>
</dbReference>
<gene>
    <name evidence="2" type="ORF">EGYM00392_LOCUS19356</name>
</gene>
<name>A0A7S1NAZ0_9EUGL</name>
<evidence type="ECO:0000313" key="2">
    <source>
        <dbReference type="EMBL" id="CAD9008262.1"/>
    </source>
</evidence>
<dbReference type="GO" id="GO:0005739">
    <property type="term" value="C:mitochondrion"/>
    <property type="evidence" value="ECO:0007669"/>
    <property type="project" value="TreeGrafter"/>
</dbReference>
<dbReference type="PANTHER" id="PTHR10632">
    <property type="entry name" value="SULFIDE:QUINONE OXIDOREDUCTASE"/>
    <property type="match status" value="1"/>
</dbReference>
<organism evidence="2">
    <name type="scientific">Eutreptiella gymnastica</name>
    <dbReference type="NCBI Taxonomy" id="73025"/>
    <lineage>
        <taxon>Eukaryota</taxon>
        <taxon>Discoba</taxon>
        <taxon>Euglenozoa</taxon>
        <taxon>Euglenida</taxon>
        <taxon>Spirocuta</taxon>
        <taxon>Euglenophyceae</taxon>
        <taxon>Eutreptiales</taxon>
        <taxon>Eutreptiaceae</taxon>
        <taxon>Eutreptiella</taxon>
    </lineage>
</organism>
<accession>A0A7S1NAZ0</accession>
<dbReference type="AlphaFoldDB" id="A0A7S1NAZ0"/>
<evidence type="ECO:0000259" key="1">
    <source>
        <dbReference type="Pfam" id="PF07992"/>
    </source>
</evidence>
<dbReference type="GO" id="GO:0071949">
    <property type="term" value="F:FAD binding"/>
    <property type="evidence" value="ECO:0007669"/>
    <property type="project" value="TreeGrafter"/>
</dbReference>
<reference evidence="2" key="1">
    <citation type="submission" date="2021-01" db="EMBL/GenBank/DDBJ databases">
        <authorList>
            <person name="Corre E."/>
            <person name="Pelletier E."/>
            <person name="Niang G."/>
            <person name="Scheremetjew M."/>
            <person name="Finn R."/>
            <person name="Kale V."/>
            <person name="Holt S."/>
            <person name="Cochrane G."/>
            <person name="Meng A."/>
            <person name="Brown T."/>
            <person name="Cohen L."/>
        </authorList>
    </citation>
    <scope>NUCLEOTIDE SEQUENCE</scope>
    <source>
        <strain evidence="2">NIES-381</strain>
    </source>
</reference>
<dbReference type="Pfam" id="PF07992">
    <property type="entry name" value="Pyr_redox_2"/>
    <property type="match status" value="1"/>
</dbReference>
<dbReference type="GO" id="GO:0070224">
    <property type="term" value="F:sulfide:quinone oxidoreductase activity"/>
    <property type="evidence" value="ECO:0007669"/>
    <property type="project" value="TreeGrafter"/>
</dbReference>
<proteinExistence type="predicted"/>
<feature type="domain" description="FAD/NAD(P)-binding" evidence="1">
    <location>
        <begin position="14"/>
        <end position="133"/>
    </location>
</feature>
<sequence>MAQTSLSAQEPKTKVVVVGSGTAGITLTSQLMRKDPTMEVTIVSGAQKHYYQPLWSLVGAGLKAYGDSERDTESIIPAGARWVQEDAAALDPTAKKVVTQSGKEVPYDYLVLAAGLTTDWDGIPGLQENLAKNGVVSNYAGGQCTWEAVRSLPKDKDCTVLFTFPSTTTKCGGAPQKAMYMSEDYWKHQGYDMKRIHISFCTPSGTMFPVKKYCSRLQEICEERGIHQRFGHALTAIEVSPDGARRTAVFTVKDPKDAAAPPETVRLPFDILHVGPPMSAPRFLRGSPVANAQGFVEVDQATLQSPKFPNVFGLGDCSSLPTSKTAAAVCKQVPVAVRNLLDHKAGRPLSAKYNGYASCPLLTGAHPRSLLMMEFGYGGEVMESLPWDQGHEGGLRGRFHYLLKDTVFPFVYWNLLLKGRWYGPTGPFEPSMA</sequence>